<keyword evidence="2" id="KW-0732">Signal</keyword>
<dbReference type="GO" id="GO:0005576">
    <property type="term" value="C:extracellular region"/>
    <property type="evidence" value="ECO:0007669"/>
    <property type="project" value="InterPro"/>
</dbReference>
<evidence type="ECO:0000256" key="1">
    <source>
        <dbReference type="SAM" id="MobiDB-lite"/>
    </source>
</evidence>
<dbReference type="Pfam" id="PF25312">
    <property type="entry name" value="Allergen_Asp_f_4"/>
    <property type="match status" value="1"/>
</dbReference>
<feature type="chain" id="PRO_5025640624" description="Effector 5" evidence="2">
    <location>
        <begin position="20"/>
        <end position="321"/>
    </location>
</feature>
<dbReference type="OrthoDB" id="5320938at2759"/>
<dbReference type="Proteomes" id="UP000800200">
    <property type="component" value="Unassembled WGS sequence"/>
</dbReference>
<reference evidence="3" key="1">
    <citation type="journal article" date="2020" name="Stud. Mycol.">
        <title>101 Dothideomycetes genomes: a test case for predicting lifestyles and emergence of pathogens.</title>
        <authorList>
            <person name="Haridas S."/>
            <person name="Albert R."/>
            <person name="Binder M."/>
            <person name="Bloem J."/>
            <person name="Labutti K."/>
            <person name="Salamov A."/>
            <person name="Andreopoulos B."/>
            <person name="Baker S."/>
            <person name="Barry K."/>
            <person name="Bills G."/>
            <person name="Bluhm B."/>
            <person name="Cannon C."/>
            <person name="Castanera R."/>
            <person name="Culley D."/>
            <person name="Daum C."/>
            <person name="Ezra D."/>
            <person name="Gonzalez J."/>
            <person name="Henrissat B."/>
            <person name="Kuo A."/>
            <person name="Liang C."/>
            <person name="Lipzen A."/>
            <person name="Lutzoni F."/>
            <person name="Magnuson J."/>
            <person name="Mondo S."/>
            <person name="Nolan M."/>
            <person name="Ohm R."/>
            <person name="Pangilinan J."/>
            <person name="Park H.-J."/>
            <person name="Ramirez L."/>
            <person name="Alfaro M."/>
            <person name="Sun H."/>
            <person name="Tritt A."/>
            <person name="Yoshinaga Y."/>
            <person name="Zwiers L.-H."/>
            <person name="Turgeon B."/>
            <person name="Goodwin S."/>
            <person name="Spatafora J."/>
            <person name="Crous P."/>
            <person name="Grigoriev I."/>
        </authorList>
    </citation>
    <scope>NUCLEOTIDE SEQUENCE</scope>
    <source>
        <strain evidence="3">CBS 207.26</strain>
    </source>
</reference>
<dbReference type="GO" id="GO:0019863">
    <property type="term" value="F:IgE binding"/>
    <property type="evidence" value="ECO:0007669"/>
    <property type="project" value="InterPro"/>
</dbReference>
<protein>
    <recommendedName>
        <fullName evidence="5">Effector 5</fullName>
    </recommendedName>
</protein>
<dbReference type="InterPro" id="IPR038903">
    <property type="entry name" value="Allergen_Asp_f_4"/>
</dbReference>
<feature type="region of interest" description="Disordered" evidence="1">
    <location>
        <begin position="63"/>
        <end position="115"/>
    </location>
</feature>
<sequence>MRCSTALVLSTLAVGQAAAASARHASFHARRQAEQKRGYDDVDWSKVSYDLGKVNWSSVFSKPAAEPTPTAQPEVKVESKPSTPAAAAPSTPAAKTTGAAKPKETGKSNPVEETVGDLLQGVSSLLSKMKISGVGQNDKSNNGKMWIGDSSDWKTTFTNDKDEDVVLLCWASNGFTGMTLNVNKPAISISIPSGKSQTISFAPNVPGACAPAYKDTTLANFGGVDNTWFEYTFGNNGAFDITRNVKMQGNNISAKGSKCTSDMETCVFKCTGGQQSCEKGYDLFNCGASNGGGGGYDPVMQGTGGGCAMGASGEHVKVTFS</sequence>
<dbReference type="PANTHER" id="PTHR42039">
    <property type="entry name" value="PUTATIVE (AFU_ORTHOLOGUE AFUA_3G02940)-RELATED"/>
    <property type="match status" value="1"/>
</dbReference>
<feature type="signal peptide" evidence="2">
    <location>
        <begin position="1"/>
        <end position="19"/>
    </location>
</feature>
<name>A0A6A6ERM8_9PEZI</name>
<dbReference type="AlphaFoldDB" id="A0A6A6ERM8"/>
<dbReference type="PANTHER" id="PTHR42039:SF1">
    <property type="entry name" value="PUTATIVE (AFU_ORTHOLOGUE AFUA_3G02940)-RELATED"/>
    <property type="match status" value="1"/>
</dbReference>
<evidence type="ECO:0000313" key="4">
    <source>
        <dbReference type="Proteomes" id="UP000800200"/>
    </source>
</evidence>
<evidence type="ECO:0000256" key="2">
    <source>
        <dbReference type="SAM" id="SignalP"/>
    </source>
</evidence>
<evidence type="ECO:0000313" key="3">
    <source>
        <dbReference type="EMBL" id="KAF2193941.1"/>
    </source>
</evidence>
<keyword evidence="4" id="KW-1185">Reference proteome</keyword>
<accession>A0A6A6ERM8</accession>
<organism evidence="3 4">
    <name type="scientific">Zopfia rhizophila CBS 207.26</name>
    <dbReference type="NCBI Taxonomy" id="1314779"/>
    <lineage>
        <taxon>Eukaryota</taxon>
        <taxon>Fungi</taxon>
        <taxon>Dikarya</taxon>
        <taxon>Ascomycota</taxon>
        <taxon>Pezizomycotina</taxon>
        <taxon>Dothideomycetes</taxon>
        <taxon>Dothideomycetes incertae sedis</taxon>
        <taxon>Zopfiaceae</taxon>
        <taxon>Zopfia</taxon>
    </lineage>
</organism>
<feature type="compositionally biased region" description="Low complexity" evidence="1">
    <location>
        <begin position="63"/>
        <end position="100"/>
    </location>
</feature>
<proteinExistence type="predicted"/>
<evidence type="ECO:0008006" key="5">
    <source>
        <dbReference type="Google" id="ProtNLM"/>
    </source>
</evidence>
<gene>
    <name evidence="3" type="ORF">K469DRAFT_709425</name>
</gene>
<dbReference type="EMBL" id="ML994612">
    <property type="protein sequence ID" value="KAF2193941.1"/>
    <property type="molecule type" value="Genomic_DNA"/>
</dbReference>